<comment type="caution">
    <text evidence="1">The sequence shown here is derived from an EMBL/GenBank/DDBJ whole genome shotgun (WGS) entry which is preliminary data.</text>
</comment>
<dbReference type="RefSeq" id="WP_200389535.1">
    <property type="nucleotide sequence ID" value="NZ_NRSD01000032.1"/>
</dbReference>
<protein>
    <submittedName>
        <fullName evidence="1">Uncharacterized protein</fullName>
    </submittedName>
</protein>
<keyword evidence="2" id="KW-1185">Reference proteome</keyword>
<sequence length="507" mass="57601">MRELVLKLRLLEDVIVNEGPANEGGHAGLDYLPGFLLLGAAAARLYAELSRPEAWRLFHSGQVRFGDALPLANDQPTWPIPLCWHERKGTPAVREQTIDATRVRNLQFGPFEDNAQPKQLRAGYVRADGHHLSVEKSFRMKTAIDPKTGRVAEAQLFGYESIRAGQCFVARVRAANDLDDALWNRLVQVLTDQEELLLGRSRSAEYGRVAVERLDQTPSELELAPKERVKGLTVTLWCLSDVALVDHWGQPTLTPTLEALGLERGEIAWEQTFLRFRRYALWNRYRNGYDVERQVIQHGSVIGLRLPSPLTDDEYARLTAGVGLYREAGLGWVSVDPELLTTLEPIFNSRLVVPDTQPPDRPDHPLIAWLEEAAQGGNERRRSETQVQMLRKELERRYDLARRYAGVPEHLPIGPSPAQWGTLYEAARRDDSQDLGGLKTRLFDGNNALCKPSGENWQDQFRDAQGVRSFFEWFRSEAETMLSIQIMRLFLREAQRVSSRNHGRSEP</sequence>
<accession>A0A9X0WLV6</accession>
<proteinExistence type="predicted"/>
<reference evidence="1 2" key="1">
    <citation type="journal article" date="2020" name="Microorganisms">
        <title>Osmotic Adaptation and Compatible Solute Biosynthesis of Phototrophic Bacteria as Revealed from Genome Analyses.</title>
        <authorList>
            <person name="Imhoff J.F."/>
            <person name="Rahn T."/>
            <person name="Kunzel S."/>
            <person name="Keller A."/>
            <person name="Neulinger S.C."/>
        </authorList>
    </citation>
    <scope>NUCLEOTIDE SEQUENCE [LARGE SCALE GENOMIC DNA]</scope>
    <source>
        <strain evidence="1 2">DSM 21303</strain>
    </source>
</reference>
<gene>
    <name evidence="1" type="ORF">CKO25_19115</name>
</gene>
<dbReference type="EMBL" id="NRSD01000032">
    <property type="protein sequence ID" value="MBK1646710.1"/>
    <property type="molecule type" value="Genomic_DNA"/>
</dbReference>
<dbReference type="Proteomes" id="UP001138802">
    <property type="component" value="Unassembled WGS sequence"/>
</dbReference>
<dbReference type="AlphaFoldDB" id="A0A9X0WLV6"/>
<name>A0A9X0WLV6_9GAMM</name>
<organism evidence="1 2">
    <name type="scientific">Thiocapsa imhoffii</name>
    <dbReference type="NCBI Taxonomy" id="382777"/>
    <lineage>
        <taxon>Bacteria</taxon>
        <taxon>Pseudomonadati</taxon>
        <taxon>Pseudomonadota</taxon>
        <taxon>Gammaproteobacteria</taxon>
        <taxon>Chromatiales</taxon>
        <taxon>Chromatiaceae</taxon>
        <taxon>Thiocapsa</taxon>
    </lineage>
</organism>
<evidence type="ECO:0000313" key="2">
    <source>
        <dbReference type="Proteomes" id="UP001138802"/>
    </source>
</evidence>
<evidence type="ECO:0000313" key="1">
    <source>
        <dbReference type="EMBL" id="MBK1646710.1"/>
    </source>
</evidence>